<evidence type="ECO:0000256" key="2">
    <source>
        <dbReference type="SAM" id="MobiDB-lite"/>
    </source>
</evidence>
<sequence length="317" mass="34668">MIGTEVVAVFLKRRIQPVMSRAHQMWLYSGPMDETRVNVAELSEKELLDETPSTAEYFPTLSEDEENLEEGDSTANVESGTGVIKVNEALLEEDIDPASHEASSAVHRTFDGALFDTAESNHGNEADRAPFVRASPEKASAQQPKRSSGDFADENDLLLDFSSKLDRAVTIGATARREADVLRKELDQLNKKMKEEEKEMAEAQAKWKEKEDLLQKSIMALLEAADISSSSTGKLPAKYSADAISLAIESSVRVQALLQKNKVVMSRLHAVILPKADQQKTLKQLADTSSVKTEGTIEVVPVPSFVESSSAGDSESD</sequence>
<organism evidence="3 4">
    <name type="scientific">Lolium multiflorum</name>
    <name type="common">Italian ryegrass</name>
    <name type="synonym">Lolium perenne subsp. multiflorum</name>
    <dbReference type="NCBI Taxonomy" id="4521"/>
    <lineage>
        <taxon>Eukaryota</taxon>
        <taxon>Viridiplantae</taxon>
        <taxon>Streptophyta</taxon>
        <taxon>Embryophyta</taxon>
        <taxon>Tracheophyta</taxon>
        <taxon>Spermatophyta</taxon>
        <taxon>Magnoliopsida</taxon>
        <taxon>Liliopsida</taxon>
        <taxon>Poales</taxon>
        <taxon>Poaceae</taxon>
        <taxon>BOP clade</taxon>
        <taxon>Pooideae</taxon>
        <taxon>Poodae</taxon>
        <taxon>Poeae</taxon>
        <taxon>Poeae Chloroplast Group 2 (Poeae type)</taxon>
        <taxon>Loliodinae</taxon>
        <taxon>Loliinae</taxon>
        <taxon>Lolium</taxon>
    </lineage>
</organism>
<accession>A0AAD8WEG1</accession>
<reference evidence="3" key="1">
    <citation type="submission" date="2023-07" db="EMBL/GenBank/DDBJ databases">
        <title>A chromosome-level genome assembly of Lolium multiflorum.</title>
        <authorList>
            <person name="Chen Y."/>
            <person name="Copetti D."/>
            <person name="Kolliker R."/>
            <person name="Studer B."/>
        </authorList>
    </citation>
    <scope>NUCLEOTIDE SEQUENCE</scope>
    <source>
        <strain evidence="3">02402/16</strain>
        <tissue evidence="3">Leaf</tissue>
    </source>
</reference>
<gene>
    <name evidence="3" type="ORF">QYE76_071266</name>
</gene>
<evidence type="ECO:0000313" key="4">
    <source>
        <dbReference type="Proteomes" id="UP001231189"/>
    </source>
</evidence>
<comment type="caution">
    <text evidence="3">The sequence shown here is derived from an EMBL/GenBank/DDBJ whole genome shotgun (WGS) entry which is preliminary data.</text>
</comment>
<protein>
    <submittedName>
        <fullName evidence="3">Uncharacterized protein</fullName>
    </submittedName>
</protein>
<keyword evidence="1" id="KW-0175">Coiled coil</keyword>
<dbReference type="AlphaFoldDB" id="A0AAD8WEG1"/>
<dbReference type="PANTHER" id="PTHR33026:SF7">
    <property type="entry name" value="OS03G0100275 PROTEIN"/>
    <property type="match status" value="1"/>
</dbReference>
<evidence type="ECO:0000256" key="1">
    <source>
        <dbReference type="SAM" id="Coils"/>
    </source>
</evidence>
<feature type="coiled-coil region" evidence="1">
    <location>
        <begin position="172"/>
        <end position="213"/>
    </location>
</feature>
<feature type="region of interest" description="Disordered" evidence="2">
    <location>
        <begin position="117"/>
        <end position="152"/>
    </location>
</feature>
<name>A0AAD8WEG1_LOLMU</name>
<dbReference type="Proteomes" id="UP001231189">
    <property type="component" value="Unassembled WGS sequence"/>
</dbReference>
<evidence type="ECO:0000313" key="3">
    <source>
        <dbReference type="EMBL" id="KAK1653461.1"/>
    </source>
</evidence>
<keyword evidence="4" id="KW-1185">Reference proteome</keyword>
<dbReference type="PANTHER" id="PTHR33026">
    <property type="entry name" value="OS06G0360600 PROTEIN"/>
    <property type="match status" value="1"/>
</dbReference>
<dbReference type="EMBL" id="JAUUTY010000004">
    <property type="protein sequence ID" value="KAK1653461.1"/>
    <property type="molecule type" value="Genomic_DNA"/>
</dbReference>
<proteinExistence type="predicted"/>